<gene>
    <name evidence="1" type="ORF">O181_122249</name>
</gene>
<evidence type="ECO:0000313" key="2">
    <source>
        <dbReference type="Proteomes" id="UP000765509"/>
    </source>
</evidence>
<dbReference type="AlphaFoldDB" id="A0A9Q3KMM7"/>
<name>A0A9Q3KMM7_9BASI</name>
<proteinExistence type="predicted"/>
<dbReference type="EMBL" id="AVOT02112730">
    <property type="protein sequence ID" value="MBW0582534.1"/>
    <property type="molecule type" value="Genomic_DNA"/>
</dbReference>
<keyword evidence="2" id="KW-1185">Reference proteome</keyword>
<reference evidence="1" key="1">
    <citation type="submission" date="2021-03" db="EMBL/GenBank/DDBJ databases">
        <title>Draft genome sequence of rust myrtle Austropuccinia psidii MF-1, a brazilian biotype.</title>
        <authorList>
            <person name="Quecine M.C."/>
            <person name="Pachon D.M.R."/>
            <person name="Bonatelli M.L."/>
            <person name="Correr F.H."/>
            <person name="Franceschini L.M."/>
            <person name="Leite T.F."/>
            <person name="Margarido G.R.A."/>
            <person name="Almeida C.A."/>
            <person name="Ferrarezi J.A."/>
            <person name="Labate C.A."/>
        </authorList>
    </citation>
    <scope>NUCLEOTIDE SEQUENCE</scope>
    <source>
        <strain evidence="1">MF-1</strain>
    </source>
</reference>
<accession>A0A9Q3KMM7</accession>
<dbReference type="OrthoDB" id="6784012at2759"/>
<comment type="caution">
    <text evidence="1">The sequence shown here is derived from an EMBL/GenBank/DDBJ whole genome shotgun (WGS) entry which is preliminary data.</text>
</comment>
<evidence type="ECO:0000313" key="1">
    <source>
        <dbReference type="EMBL" id="MBW0582534.1"/>
    </source>
</evidence>
<dbReference type="Proteomes" id="UP000765509">
    <property type="component" value="Unassembled WGS sequence"/>
</dbReference>
<organism evidence="1 2">
    <name type="scientific">Austropuccinia psidii MF-1</name>
    <dbReference type="NCBI Taxonomy" id="1389203"/>
    <lineage>
        <taxon>Eukaryota</taxon>
        <taxon>Fungi</taxon>
        <taxon>Dikarya</taxon>
        <taxon>Basidiomycota</taxon>
        <taxon>Pucciniomycotina</taxon>
        <taxon>Pucciniomycetes</taxon>
        <taxon>Pucciniales</taxon>
        <taxon>Sphaerophragmiaceae</taxon>
        <taxon>Austropuccinia</taxon>
    </lineage>
</organism>
<protein>
    <submittedName>
        <fullName evidence="1">Uncharacterized protein</fullName>
    </submittedName>
</protein>
<sequence length="282" mass="32584">MDLIHVQDAKMQKTKPARGKFYTAGSSCITNIVTNNREANIHLDSGAFCTCVEKDYLDNIYTNWQDKLMPIEGMKFSSASQNMHPLVIFEAVMILPHPSGRIRLKAEFFVMNNCTSQHFILENDYLNIYGIDINNHKNRYFNIVENKRQKFAFPIEKRDITVIRQVKNVIKEKFVSDQFLEAQISPELTPEMKQEHIKIIFEYKEAFAFDNEPLGAIKDHEVEIMLNVERPYSPLLRRPAYPASPSSREALEIHINELMKLVNLRKGGHSEEVEVTAPVIIV</sequence>